<accession>A0A4R7D2Q0</accession>
<comment type="caution">
    <text evidence="1">The sequence shown here is derived from an EMBL/GenBank/DDBJ whole genome shotgun (WGS) entry which is preliminary data.</text>
</comment>
<name>A0A4R7D2Q0_9SPHI</name>
<protein>
    <submittedName>
        <fullName evidence="1">Uncharacterized protein</fullName>
    </submittedName>
</protein>
<reference evidence="1 2" key="1">
    <citation type="submission" date="2019-03" db="EMBL/GenBank/DDBJ databases">
        <title>Genomic Encyclopedia of Type Strains, Phase III (KMG-III): the genomes of soil and plant-associated and newly described type strains.</title>
        <authorList>
            <person name="Whitman W."/>
        </authorList>
    </citation>
    <scope>NUCLEOTIDE SEQUENCE [LARGE SCALE GENOMIC DNA]</scope>
    <source>
        <strain evidence="1 2">CGMCC 1.12801</strain>
    </source>
</reference>
<dbReference type="EMBL" id="SNZV01000003">
    <property type="protein sequence ID" value="TDS14697.1"/>
    <property type="molecule type" value="Genomic_DNA"/>
</dbReference>
<evidence type="ECO:0000313" key="2">
    <source>
        <dbReference type="Proteomes" id="UP000294752"/>
    </source>
</evidence>
<sequence>MIKYTTYRPNCKNLPIVLTKINTLVCGMIWGQQNKSGLPMQTAFN</sequence>
<organism evidence="1 2">
    <name type="scientific">Sphingobacterium paludis</name>
    <dbReference type="NCBI Taxonomy" id="1476465"/>
    <lineage>
        <taxon>Bacteria</taxon>
        <taxon>Pseudomonadati</taxon>
        <taxon>Bacteroidota</taxon>
        <taxon>Sphingobacteriia</taxon>
        <taxon>Sphingobacteriales</taxon>
        <taxon>Sphingobacteriaceae</taxon>
        <taxon>Sphingobacterium</taxon>
    </lineage>
</organism>
<evidence type="ECO:0000313" key="1">
    <source>
        <dbReference type="EMBL" id="TDS14697.1"/>
    </source>
</evidence>
<proteinExistence type="predicted"/>
<keyword evidence="2" id="KW-1185">Reference proteome</keyword>
<dbReference type="Proteomes" id="UP000294752">
    <property type="component" value="Unassembled WGS sequence"/>
</dbReference>
<gene>
    <name evidence="1" type="ORF">B0I21_103192</name>
</gene>
<dbReference type="AlphaFoldDB" id="A0A4R7D2Q0"/>